<comment type="caution">
    <text evidence="1">The sequence shown here is derived from an EMBL/GenBank/DDBJ whole genome shotgun (WGS) entry which is preliminary data.</text>
</comment>
<reference evidence="1" key="1">
    <citation type="submission" date="2021-06" db="EMBL/GenBank/DDBJ databases">
        <authorList>
            <person name="Kallberg Y."/>
            <person name="Tangrot J."/>
            <person name="Rosling A."/>
        </authorList>
    </citation>
    <scope>NUCLEOTIDE SEQUENCE</scope>
    <source>
        <strain evidence="1">MA461A</strain>
    </source>
</reference>
<feature type="non-terminal residue" evidence="1">
    <location>
        <position position="420"/>
    </location>
</feature>
<name>A0ACA9NY63_9GLOM</name>
<dbReference type="Proteomes" id="UP000789920">
    <property type="component" value="Unassembled WGS sequence"/>
</dbReference>
<sequence length="420" mass="46287">MIKKRYRETNGRLKHPYQLMEKSKSDLLKETNRYKSFDDSTLRDVEAKTKVTPFLYRAVLTAALSGFAVGYDTGVISALMIILEKTHNLTKTEQTSFIGATTLGGAIGALVAGSLTMSLSSTITIMLISRLISGIASGIASMTAPVYIGEISPKYHRGQLVTFNVLLSNGATLFAVLSGMAFVSDGGWRWINAIASVPSLLQLFGLLYVPETPRFLVKKGDFENARNVLNIIYPDSSQEFLDKEIEDIHSVVSEDAKGSYAKLIQPPYLKPFLIVCGIVCSQELCGFDTFLYFSGIILNMAGFTDTGDTLKFSLIVFGGNFLVTVVTIYVVDPVGRRKLLLYTLLATIIGLVCLGISFIFVTGIFIKQNTCSDYVNNCAACLFDKRCIFNKQNRICVVLNNNSTRSNISCDSYNNRFFVL</sequence>
<keyword evidence="2" id="KW-1185">Reference proteome</keyword>
<organism evidence="1 2">
    <name type="scientific">Racocetra persica</name>
    <dbReference type="NCBI Taxonomy" id="160502"/>
    <lineage>
        <taxon>Eukaryota</taxon>
        <taxon>Fungi</taxon>
        <taxon>Fungi incertae sedis</taxon>
        <taxon>Mucoromycota</taxon>
        <taxon>Glomeromycotina</taxon>
        <taxon>Glomeromycetes</taxon>
        <taxon>Diversisporales</taxon>
        <taxon>Gigasporaceae</taxon>
        <taxon>Racocetra</taxon>
    </lineage>
</organism>
<protein>
    <submittedName>
        <fullName evidence="1">8705_t:CDS:1</fullName>
    </submittedName>
</protein>
<evidence type="ECO:0000313" key="2">
    <source>
        <dbReference type="Proteomes" id="UP000789920"/>
    </source>
</evidence>
<proteinExistence type="predicted"/>
<accession>A0ACA9NY63</accession>
<evidence type="ECO:0000313" key="1">
    <source>
        <dbReference type="EMBL" id="CAG8675117.1"/>
    </source>
</evidence>
<dbReference type="EMBL" id="CAJVQC010016289">
    <property type="protein sequence ID" value="CAG8675117.1"/>
    <property type="molecule type" value="Genomic_DNA"/>
</dbReference>
<gene>
    <name evidence="1" type="ORF">RPERSI_LOCUS8855</name>
</gene>